<evidence type="ECO:0000256" key="1">
    <source>
        <dbReference type="SAM" id="Phobius"/>
    </source>
</evidence>
<sequence length="76" mass="8568">MGASITQIFWHLKPIVASLLPLFAGYGNWGALCYRFEMLFLWWPYVVMISGGLFYGTMGFIIASWVQRGTKISGTV</sequence>
<dbReference type="EMBL" id="FWWY01000001">
    <property type="protein sequence ID" value="SMC03500.1"/>
    <property type="molecule type" value="Genomic_DNA"/>
</dbReference>
<gene>
    <name evidence="2" type="ORF">SAMN00768000_1121</name>
</gene>
<reference evidence="3" key="1">
    <citation type="submission" date="2017-04" db="EMBL/GenBank/DDBJ databases">
        <authorList>
            <person name="Varghese N."/>
            <person name="Submissions S."/>
        </authorList>
    </citation>
    <scope>NUCLEOTIDE SEQUENCE [LARGE SCALE GENOMIC DNA]</scope>
    <source>
        <strain evidence="3">DSM 9293</strain>
    </source>
</reference>
<keyword evidence="3" id="KW-1185">Reference proteome</keyword>
<feature type="transmembrane region" description="Helical" evidence="1">
    <location>
        <begin position="41"/>
        <end position="66"/>
    </location>
</feature>
<dbReference type="STRING" id="28034.BFX07_03925"/>
<dbReference type="RefSeq" id="WP_084660955.1">
    <property type="nucleotide sequence ID" value="NZ_FWWY01000001.1"/>
</dbReference>
<keyword evidence="1" id="KW-0472">Membrane</keyword>
<keyword evidence="1" id="KW-0812">Transmembrane</keyword>
<protein>
    <submittedName>
        <fullName evidence="2">Uncharacterized protein</fullName>
    </submittedName>
</protein>
<dbReference type="AlphaFoldDB" id="A0A1W1WBU2"/>
<dbReference type="Proteomes" id="UP000192660">
    <property type="component" value="Unassembled WGS sequence"/>
</dbReference>
<evidence type="ECO:0000313" key="2">
    <source>
        <dbReference type="EMBL" id="SMC03500.1"/>
    </source>
</evidence>
<name>A0A1W1WBU2_SULTA</name>
<feature type="transmembrane region" description="Helical" evidence="1">
    <location>
        <begin position="12"/>
        <end position="29"/>
    </location>
</feature>
<keyword evidence="1" id="KW-1133">Transmembrane helix</keyword>
<proteinExistence type="predicted"/>
<accession>A0A1W1WBU2</accession>
<organism evidence="2 3">
    <name type="scientific">Sulfobacillus thermosulfidooxidans (strain DSM 9293 / VKM B-1269 / AT-1)</name>
    <dbReference type="NCBI Taxonomy" id="929705"/>
    <lineage>
        <taxon>Bacteria</taxon>
        <taxon>Bacillati</taxon>
        <taxon>Bacillota</taxon>
        <taxon>Clostridia</taxon>
        <taxon>Eubacteriales</taxon>
        <taxon>Clostridiales Family XVII. Incertae Sedis</taxon>
        <taxon>Sulfobacillus</taxon>
    </lineage>
</organism>
<evidence type="ECO:0000313" key="3">
    <source>
        <dbReference type="Proteomes" id="UP000192660"/>
    </source>
</evidence>